<comment type="miscellaneous">
    <text evidence="14">Reaction proceeds by a ping-pong mechanism involving intermediate methylation of a conserved cysteine residue.</text>
</comment>
<feature type="region of interest" description="Disordered" evidence="15">
    <location>
        <begin position="1"/>
        <end position="21"/>
    </location>
</feature>
<keyword evidence="6 14" id="KW-0489">Methyltransferase</keyword>
<feature type="domain" description="Radical SAM core" evidence="16">
    <location>
        <begin position="148"/>
        <end position="380"/>
    </location>
</feature>
<feature type="binding site" evidence="14">
    <location>
        <position position="162"/>
    </location>
    <ligand>
        <name>[4Fe-4S] cluster</name>
        <dbReference type="ChEBI" id="CHEBI:49883"/>
        <note>4Fe-4S-S-AdoMet</note>
    </ligand>
</feature>
<feature type="binding site" evidence="14">
    <location>
        <position position="169"/>
    </location>
    <ligand>
        <name>[4Fe-4S] cluster</name>
        <dbReference type="ChEBI" id="CHEBI:49883"/>
        <note>4Fe-4S-S-AdoMet</note>
    </ligand>
</feature>
<evidence type="ECO:0000256" key="1">
    <source>
        <dbReference type="ARBA" id="ARBA00004496"/>
    </source>
</evidence>
<dbReference type="GO" id="GO:0002935">
    <property type="term" value="F:tRNA (adenine(37)-C2)-methyltransferase activity"/>
    <property type="evidence" value="ECO:0007669"/>
    <property type="project" value="UniProtKB-UniRule"/>
</dbReference>
<dbReference type="GO" id="GO:0046872">
    <property type="term" value="F:metal ion binding"/>
    <property type="evidence" value="ECO:0007669"/>
    <property type="project" value="UniProtKB-KW"/>
</dbReference>
<evidence type="ECO:0000256" key="6">
    <source>
        <dbReference type="ARBA" id="ARBA00022603"/>
    </source>
</evidence>
<dbReference type="GO" id="GO:0005737">
    <property type="term" value="C:cytoplasm"/>
    <property type="evidence" value="ECO:0007669"/>
    <property type="project" value="UniProtKB-SubCell"/>
</dbReference>
<dbReference type="Pfam" id="PF04055">
    <property type="entry name" value="Radical_SAM"/>
    <property type="match status" value="1"/>
</dbReference>
<dbReference type="InterPro" id="IPR058240">
    <property type="entry name" value="rSAM_sf"/>
</dbReference>
<dbReference type="GO" id="GO:0030488">
    <property type="term" value="P:tRNA methylation"/>
    <property type="evidence" value="ECO:0007669"/>
    <property type="project" value="UniProtKB-UniRule"/>
</dbReference>
<comment type="cofactor">
    <cofactor evidence="14">
        <name>[4Fe-4S] cluster</name>
        <dbReference type="ChEBI" id="CHEBI:49883"/>
    </cofactor>
    <text evidence="14">Binds 1 [4Fe-4S] cluster. The cluster is coordinated with 3 cysteines and an exchangeable S-adenosyl-L-methionine.</text>
</comment>
<dbReference type="InterPro" id="IPR040072">
    <property type="entry name" value="Methyltransferase_A"/>
</dbReference>
<keyword evidence="5 14" id="KW-0698">rRNA processing</keyword>
<name>A0AA86N2S3_9BACT</name>
<evidence type="ECO:0000256" key="15">
    <source>
        <dbReference type="SAM" id="MobiDB-lite"/>
    </source>
</evidence>
<dbReference type="EMBL" id="OX365700">
    <property type="protein sequence ID" value="CAI4033441.1"/>
    <property type="molecule type" value="Genomic_DNA"/>
</dbReference>
<accession>A0AA86N2S3</accession>
<keyword evidence="7 14" id="KW-0808">Transferase</keyword>
<dbReference type="PROSITE" id="PS51918">
    <property type="entry name" value="RADICAL_SAM"/>
    <property type="match status" value="1"/>
</dbReference>
<dbReference type="InterPro" id="IPR004383">
    <property type="entry name" value="rRNA_lsu_MTrfase_RlmN/Cfr"/>
</dbReference>
<evidence type="ECO:0000256" key="5">
    <source>
        <dbReference type="ARBA" id="ARBA00022552"/>
    </source>
</evidence>
<keyword evidence="13 14" id="KW-1015">Disulfide bond</keyword>
<evidence type="ECO:0000313" key="18">
    <source>
        <dbReference type="Proteomes" id="UP001179121"/>
    </source>
</evidence>
<evidence type="ECO:0000256" key="9">
    <source>
        <dbReference type="ARBA" id="ARBA00022694"/>
    </source>
</evidence>
<keyword evidence="3 14" id="KW-0004">4Fe-4S</keyword>
<evidence type="ECO:0000256" key="2">
    <source>
        <dbReference type="ARBA" id="ARBA00007544"/>
    </source>
</evidence>
<dbReference type="HAMAP" id="MF_01849">
    <property type="entry name" value="RNA_methyltr_RlmN"/>
    <property type="match status" value="1"/>
</dbReference>
<feature type="active site" description="Proton acceptor" evidence="14">
    <location>
        <position position="142"/>
    </location>
</feature>
<dbReference type="AlphaFoldDB" id="A0AA86N2S3"/>
<keyword evidence="12 14" id="KW-0411">Iron-sulfur</keyword>
<keyword evidence="8 14" id="KW-0949">S-adenosyl-L-methionine</keyword>
<feature type="binding site" evidence="14">
    <location>
        <position position="244"/>
    </location>
    <ligand>
        <name>S-adenosyl-L-methionine</name>
        <dbReference type="ChEBI" id="CHEBI:59789"/>
    </ligand>
</feature>
<comment type="similarity">
    <text evidence="2 14">Belongs to the radical SAM superfamily. RlmN family.</text>
</comment>
<keyword evidence="18" id="KW-1185">Reference proteome</keyword>
<feature type="binding site" evidence="14">
    <location>
        <position position="166"/>
    </location>
    <ligand>
        <name>[4Fe-4S] cluster</name>
        <dbReference type="ChEBI" id="CHEBI:49883"/>
        <note>4Fe-4S-S-AdoMet</note>
    </ligand>
</feature>
<feature type="binding site" evidence="14">
    <location>
        <begin position="265"/>
        <end position="267"/>
    </location>
    <ligand>
        <name>S-adenosyl-L-methionine</name>
        <dbReference type="ChEBI" id="CHEBI:59789"/>
    </ligand>
</feature>
<comment type="catalytic activity">
    <reaction evidence="14">
        <text>adenosine(2503) in 23S rRNA + 2 reduced [2Fe-2S]-[ferredoxin] + 2 S-adenosyl-L-methionine = 2-methyladenosine(2503) in 23S rRNA + 5'-deoxyadenosine + L-methionine + 2 oxidized [2Fe-2S]-[ferredoxin] + S-adenosyl-L-homocysteine</text>
        <dbReference type="Rhea" id="RHEA:42916"/>
        <dbReference type="Rhea" id="RHEA-COMP:10000"/>
        <dbReference type="Rhea" id="RHEA-COMP:10001"/>
        <dbReference type="Rhea" id="RHEA-COMP:10152"/>
        <dbReference type="Rhea" id="RHEA-COMP:10282"/>
        <dbReference type="ChEBI" id="CHEBI:17319"/>
        <dbReference type="ChEBI" id="CHEBI:33737"/>
        <dbReference type="ChEBI" id="CHEBI:33738"/>
        <dbReference type="ChEBI" id="CHEBI:57844"/>
        <dbReference type="ChEBI" id="CHEBI:57856"/>
        <dbReference type="ChEBI" id="CHEBI:59789"/>
        <dbReference type="ChEBI" id="CHEBI:74411"/>
        <dbReference type="ChEBI" id="CHEBI:74497"/>
        <dbReference type="EC" id="2.1.1.192"/>
    </reaction>
</comment>
<evidence type="ECO:0000256" key="11">
    <source>
        <dbReference type="ARBA" id="ARBA00023004"/>
    </source>
</evidence>
<dbReference type="SUPFAM" id="SSF102114">
    <property type="entry name" value="Radical SAM enzymes"/>
    <property type="match status" value="1"/>
</dbReference>
<dbReference type="SFLD" id="SFLDG01062">
    <property type="entry name" value="methyltransferase_(Class_A)"/>
    <property type="match status" value="1"/>
</dbReference>
<keyword evidence="4 14" id="KW-0963">Cytoplasm</keyword>
<comment type="catalytic activity">
    <reaction evidence="14">
        <text>adenosine(37) in tRNA + 2 reduced [2Fe-2S]-[ferredoxin] + 2 S-adenosyl-L-methionine = 2-methyladenosine(37) in tRNA + 5'-deoxyadenosine + L-methionine + 2 oxidized [2Fe-2S]-[ferredoxin] + S-adenosyl-L-homocysteine</text>
        <dbReference type="Rhea" id="RHEA:43332"/>
        <dbReference type="Rhea" id="RHEA-COMP:10000"/>
        <dbReference type="Rhea" id="RHEA-COMP:10001"/>
        <dbReference type="Rhea" id="RHEA-COMP:10162"/>
        <dbReference type="Rhea" id="RHEA-COMP:10485"/>
        <dbReference type="ChEBI" id="CHEBI:17319"/>
        <dbReference type="ChEBI" id="CHEBI:33737"/>
        <dbReference type="ChEBI" id="CHEBI:33738"/>
        <dbReference type="ChEBI" id="CHEBI:57844"/>
        <dbReference type="ChEBI" id="CHEBI:57856"/>
        <dbReference type="ChEBI" id="CHEBI:59789"/>
        <dbReference type="ChEBI" id="CHEBI:74411"/>
        <dbReference type="ChEBI" id="CHEBI:74497"/>
        <dbReference type="EC" id="2.1.1.192"/>
    </reaction>
</comment>
<dbReference type="InterPro" id="IPR006638">
    <property type="entry name" value="Elp3/MiaA/NifB-like_rSAM"/>
</dbReference>
<proteinExistence type="inferred from homology"/>
<keyword evidence="10 14" id="KW-0479">Metal-binding</keyword>
<feature type="binding site" evidence="14">
    <location>
        <begin position="211"/>
        <end position="212"/>
    </location>
    <ligand>
        <name>S-adenosyl-L-methionine</name>
        <dbReference type="ChEBI" id="CHEBI:59789"/>
    </ligand>
</feature>
<evidence type="ECO:0000256" key="4">
    <source>
        <dbReference type="ARBA" id="ARBA00022490"/>
    </source>
</evidence>
<evidence type="ECO:0000313" key="17">
    <source>
        <dbReference type="EMBL" id="CAI4033441.1"/>
    </source>
</evidence>
<dbReference type="PANTHER" id="PTHR30544:SF5">
    <property type="entry name" value="RADICAL SAM CORE DOMAIN-CONTAINING PROTEIN"/>
    <property type="match status" value="1"/>
</dbReference>
<comment type="function">
    <text evidence="14">Specifically methylates position 2 of adenine 2503 in 23S rRNA and position 2 of adenine 37 in tRNAs.</text>
</comment>
<sequence length="406" mass="44925">MKERMVESAETRSQTRAQARPVRLVSQKSAMVAWPMSPSRSHTLPLLHLDSAPPNLLALDPDSLETLIKEWGWPGFRARQILRWLYARRARSIDQMTDLSLRDRSTLRERTMLLRLPPPTVRQAADGTKKFLFQLDDGLIVESVLIPDGRRLTLCLSSQVGCTFDCRFCLTGTMGLKRNLKPHEIVGQMLSVQDTLAPEERISNLVFMGMGEPLANLDALRESIQRLTNDDWGVGLSARRITVSTAGLASKIPEVAGLGIRLAVSLNATTDSLRAAIMPAVDRLYPLATLLDACRRFPLSARARLTFEYVLLAGVNDSRADAARLVTLLRGFRCKVNLIPFNEFPQSPFRRPSDKSVLAFQSILRASQINALIRKSKGPDVLGACGQLGVGPEPHSVALTPLARDC</sequence>
<evidence type="ECO:0000256" key="8">
    <source>
        <dbReference type="ARBA" id="ARBA00022691"/>
    </source>
</evidence>
<dbReference type="InterPro" id="IPR027492">
    <property type="entry name" value="RNA_MTrfase_RlmN"/>
</dbReference>
<comment type="subcellular location">
    <subcellularLocation>
        <location evidence="1 14">Cytoplasm</location>
    </subcellularLocation>
</comment>
<dbReference type="InterPro" id="IPR048641">
    <property type="entry name" value="RlmN_N"/>
</dbReference>
<evidence type="ECO:0000256" key="7">
    <source>
        <dbReference type="ARBA" id="ARBA00022679"/>
    </source>
</evidence>
<feature type="compositionally biased region" description="Basic and acidic residues" evidence="15">
    <location>
        <begin position="1"/>
        <end position="10"/>
    </location>
</feature>
<comment type="caution">
    <text evidence="14">Lacks conserved residue(s) required for the propagation of feature annotation.</text>
</comment>
<evidence type="ECO:0000256" key="14">
    <source>
        <dbReference type="HAMAP-Rule" id="MF_01849"/>
    </source>
</evidence>
<dbReference type="Gene3D" id="1.10.150.530">
    <property type="match status" value="1"/>
</dbReference>
<dbReference type="GO" id="GO:0070040">
    <property type="term" value="F:rRNA (adenine(2503)-C2-)-methyltransferase activity"/>
    <property type="evidence" value="ECO:0007669"/>
    <property type="project" value="UniProtKB-UniRule"/>
</dbReference>
<organism evidence="17 18">
    <name type="scientific">Nitrospira tepida</name>
    <dbReference type="NCBI Taxonomy" id="2973512"/>
    <lineage>
        <taxon>Bacteria</taxon>
        <taxon>Pseudomonadati</taxon>
        <taxon>Nitrospirota</taxon>
        <taxon>Nitrospiria</taxon>
        <taxon>Nitrospirales</taxon>
        <taxon>Nitrospiraceae</taxon>
        <taxon>Nitrospira</taxon>
    </lineage>
</organism>
<dbReference type="GO" id="GO:0070475">
    <property type="term" value="P:rRNA base methylation"/>
    <property type="evidence" value="ECO:0007669"/>
    <property type="project" value="UniProtKB-UniRule"/>
</dbReference>
<evidence type="ECO:0000256" key="10">
    <source>
        <dbReference type="ARBA" id="ARBA00022723"/>
    </source>
</evidence>
<protein>
    <recommendedName>
        <fullName evidence="14">Probable dual-specificity RNA methyltransferase RlmN</fullName>
        <ecNumber evidence="14">2.1.1.192</ecNumber>
    </recommendedName>
    <alternativeName>
        <fullName evidence="14">23S rRNA (adenine(2503)-C(2))-methyltransferase</fullName>
    </alternativeName>
    <alternativeName>
        <fullName evidence="14">23S rRNA m2A2503 methyltransferase</fullName>
    </alternativeName>
    <alternativeName>
        <fullName evidence="14">Ribosomal RNA large subunit methyltransferase N</fullName>
    </alternativeName>
    <alternativeName>
        <fullName evidence="14">tRNA (adenine(37)-C(2))-methyltransferase</fullName>
    </alternativeName>
    <alternativeName>
        <fullName evidence="14">tRNA m2A37 methyltransferase</fullName>
    </alternativeName>
</protein>
<evidence type="ECO:0000256" key="3">
    <source>
        <dbReference type="ARBA" id="ARBA00022485"/>
    </source>
</evidence>
<dbReference type="Proteomes" id="UP001179121">
    <property type="component" value="Chromosome"/>
</dbReference>
<dbReference type="GO" id="GO:0000049">
    <property type="term" value="F:tRNA binding"/>
    <property type="evidence" value="ECO:0007669"/>
    <property type="project" value="UniProtKB-UniRule"/>
</dbReference>
<dbReference type="CDD" id="cd01335">
    <property type="entry name" value="Radical_SAM"/>
    <property type="match status" value="1"/>
</dbReference>
<dbReference type="Gene3D" id="3.20.20.70">
    <property type="entry name" value="Aldolase class I"/>
    <property type="match status" value="1"/>
</dbReference>
<gene>
    <name evidence="14" type="primary">rlmN</name>
    <name evidence="17" type="ORF">DNFV4_03877</name>
</gene>
<dbReference type="InterPro" id="IPR007197">
    <property type="entry name" value="rSAM"/>
</dbReference>
<dbReference type="PIRSF" id="PIRSF006004">
    <property type="entry name" value="CHP00048"/>
    <property type="match status" value="1"/>
</dbReference>
<dbReference type="NCBIfam" id="TIGR00048">
    <property type="entry name" value="rRNA_mod_RlmN"/>
    <property type="match status" value="1"/>
</dbReference>
<keyword evidence="9 14" id="KW-0819">tRNA processing</keyword>
<evidence type="ECO:0000259" key="16">
    <source>
        <dbReference type="PROSITE" id="PS51918"/>
    </source>
</evidence>
<evidence type="ECO:0000256" key="12">
    <source>
        <dbReference type="ARBA" id="ARBA00023014"/>
    </source>
</evidence>
<dbReference type="SFLD" id="SFLDF00275">
    <property type="entry name" value="adenosine_C2_methyltransferase"/>
    <property type="match status" value="1"/>
</dbReference>
<keyword evidence="11 14" id="KW-0408">Iron</keyword>
<dbReference type="GO" id="GO:0051539">
    <property type="term" value="F:4 iron, 4 sulfur cluster binding"/>
    <property type="evidence" value="ECO:0007669"/>
    <property type="project" value="UniProtKB-UniRule"/>
</dbReference>
<dbReference type="EC" id="2.1.1.192" evidence="14"/>
<reference evidence="17" key="1">
    <citation type="submission" date="2022-10" db="EMBL/GenBank/DDBJ databases">
        <authorList>
            <person name="Koch H."/>
        </authorList>
    </citation>
    <scope>NUCLEOTIDE SEQUENCE</scope>
    <source>
        <strain evidence="17">DNF</strain>
    </source>
</reference>
<dbReference type="FunFam" id="3.20.20.70:FF:000014">
    <property type="entry name" value="Probable dual-specificity RNA methyltransferase RlmN"/>
    <property type="match status" value="1"/>
</dbReference>
<feature type="active site" description="S-methylcysteine intermediate" evidence="14">
    <location>
        <position position="385"/>
    </location>
</feature>
<dbReference type="GO" id="GO:0019843">
    <property type="term" value="F:rRNA binding"/>
    <property type="evidence" value="ECO:0007669"/>
    <property type="project" value="UniProtKB-UniRule"/>
</dbReference>
<feature type="binding site" evidence="14">
    <location>
        <position position="342"/>
    </location>
    <ligand>
        <name>S-adenosyl-L-methionine</name>
        <dbReference type="ChEBI" id="CHEBI:59789"/>
    </ligand>
</feature>
<dbReference type="SMART" id="SM00729">
    <property type="entry name" value="Elp3"/>
    <property type="match status" value="1"/>
</dbReference>
<evidence type="ECO:0000256" key="13">
    <source>
        <dbReference type="ARBA" id="ARBA00023157"/>
    </source>
</evidence>
<dbReference type="Pfam" id="PF21016">
    <property type="entry name" value="RlmN_N"/>
    <property type="match status" value="1"/>
</dbReference>
<dbReference type="InterPro" id="IPR013785">
    <property type="entry name" value="Aldolase_TIM"/>
</dbReference>
<dbReference type="PANTHER" id="PTHR30544">
    <property type="entry name" value="23S RRNA METHYLTRANSFERASE"/>
    <property type="match status" value="1"/>
</dbReference>
<dbReference type="SFLD" id="SFLDS00029">
    <property type="entry name" value="Radical_SAM"/>
    <property type="match status" value="1"/>
</dbReference>
<dbReference type="KEGG" id="nti:DNFV4_03877"/>